<protein>
    <submittedName>
        <fullName evidence="1">Uncharacterized protein</fullName>
    </submittedName>
</protein>
<accession>A0A9D1V2L7</accession>
<gene>
    <name evidence="1" type="ORF">H9865_01640</name>
</gene>
<reference evidence="1" key="2">
    <citation type="submission" date="2021-04" db="EMBL/GenBank/DDBJ databases">
        <authorList>
            <person name="Gilroy R."/>
        </authorList>
    </citation>
    <scope>NUCLEOTIDE SEQUENCE</scope>
    <source>
        <strain evidence="1">2239</strain>
    </source>
</reference>
<evidence type="ECO:0000313" key="1">
    <source>
        <dbReference type="EMBL" id="HIX04803.1"/>
    </source>
</evidence>
<evidence type="ECO:0000313" key="2">
    <source>
        <dbReference type="Proteomes" id="UP000824193"/>
    </source>
</evidence>
<name>A0A9D1V2L7_9FIRM</name>
<dbReference type="Proteomes" id="UP000824193">
    <property type="component" value="Unassembled WGS sequence"/>
</dbReference>
<sequence length="220" mass="22525">MTNAKRSVSAAQKRGAALLAALLAAAGLLLAARAGQEQFFFSMSGADFAAGTVDRAETGAQALTLEPGHTAAVEHLTLEPGSYRLTVEYAAEGADGLLVVEGPGDLQPDNTAGLCLARVELPAGGGSAEAELEVPRRLTDLVFRAESGQGTLTLSHADLSGGAVHRDEAVLFALAALGALALAAAGLNRLDRCALFCSKFLFSAPLCGFSRGSFLPRARS</sequence>
<comment type="caution">
    <text evidence="1">The sequence shown here is derived from an EMBL/GenBank/DDBJ whole genome shotgun (WGS) entry which is preliminary data.</text>
</comment>
<dbReference type="EMBL" id="DXFW01000004">
    <property type="protein sequence ID" value="HIX04803.1"/>
    <property type="molecule type" value="Genomic_DNA"/>
</dbReference>
<organism evidence="1 2">
    <name type="scientific">Candidatus Allofournierella pullicola</name>
    <dbReference type="NCBI Taxonomy" id="2838596"/>
    <lineage>
        <taxon>Bacteria</taxon>
        <taxon>Bacillati</taxon>
        <taxon>Bacillota</taxon>
        <taxon>Clostridia</taxon>
        <taxon>Eubacteriales</taxon>
        <taxon>Oscillospiraceae</taxon>
        <taxon>Allofournierella</taxon>
    </lineage>
</organism>
<proteinExistence type="predicted"/>
<dbReference type="AlphaFoldDB" id="A0A9D1V2L7"/>
<reference evidence="1" key="1">
    <citation type="journal article" date="2021" name="PeerJ">
        <title>Extensive microbial diversity within the chicken gut microbiome revealed by metagenomics and culture.</title>
        <authorList>
            <person name="Gilroy R."/>
            <person name="Ravi A."/>
            <person name="Getino M."/>
            <person name="Pursley I."/>
            <person name="Horton D.L."/>
            <person name="Alikhan N.F."/>
            <person name="Baker D."/>
            <person name="Gharbi K."/>
            <person name="Hall N."/>
            <person name="Watson M."/>
            <person name="Adriaenssens E.M."/>
            <person name="Foster-Nyarko E."/>
            <person name="Jarju S."/>
            <person name="Secka A."/>
            <person name="Antonio M."/>
            <person name="Oren A."/>
            <person name="Chaudhuri R.R."/>
            <person name="La Ragione R."/>
            <person name="Hildebrand F."/>
            <person name="Pallen M.J."/>
        </authorList>
    </citation>
    <scope>NUCLEOTIDE SEQUENCE</scope>
    <source>
        <strain evidence="1">2239</strain>
    </source>
</reference>